<dbReference type="STRING" id="1531966.A0A0A1TS34"/>
<organism evidence="2 3">
    <name type="scientific">[Torrubiella] hemipterigena</name>
    <dbReference type="NCBI Taxonomy" id="1531966"/>
    <lineage>
        <taxon>Eukaryota</taxon>
        <taxon>Fungi</taxon>
        <taxon>Dikarya</taxon>
        <taxon>Ascomycota</taxon>
        <taxon>Pezizomycotina</taxon>
        <taxon>Sordariomycetes</taxon>
        <taxon>Hypocreomycetidae</taxon>
        <taxon>Hypocreales</taxon>
        <taxon>Clavicipitaceae</taxon>
        <taxon>Clavicipitaceae incertae sedis</taxon>
        <taxon>'Torrubiella' clade</taxon>
    </lineage>
</organism>
<evidence type="ECO:0000313" key="3">
    <source>
        <dbReference type="Proteomes" id="UP000039046"/>
    </source>
</evidence>
<accession>A0A0A1TS34</accession>
<dbReference type="AlphaFoldDB" id="A0A0A1TS34"/>
<reference evidence="2 3" key="1">
    <citation type="journal article" date="2015" name="Genome Announc.">
        <title>Draft Genome Sequence and Gene Annotation of the Entomopathogenic Fungus Verticillium hemipterigenum.</title>
        <authorList>
            <person name="Horn F."/>
            <person name="Habel A."/>
            <person name="Scharf D.H."/>
            <person name="Dworschak J."/>
            <person name="Brakhage A.A."/>
            <person name="Guthke R."/>
            <person name="Hertweck C."/>
            <person name="Linde J."/>
        </authorList>
    </citation>
    <scope>NUCLEOTIDE SEQUENCE [LARGE SCALE GENOMIC DNA]</scope>
</reference>
<dbReference type="OrthoDB" id="2316594at2759"/>
<evidence type="ECO:0000256" key="1">
    <source>
        <dbReference type="SAM" id="MobiDB-lite"/>
    </source>
</evidence>
<dbReference type="Proteomes" id="UP000039046">
    <property type="component" value="Unassembled WGS sequence"/>
</dbReference>
<name>A0A0A1TS34_9HYPO</name>
<proteinExistence type="predicted"/>
<feature type="compositionally biased region" description="Low complexity" evidence="1">
    <location>
        <begin position="13"/>
        <end position="30"/>
    </location>
</feature>
<dbReference type="EMBL" id="CDHN01000006">
    <property type="protein sequence ID" value="CEJ94177.1"/>
    <property type="molecule type" value="Genomic_DNA"/>
</dbReference>
<sequence length="561" mass="60790">MIKMADDSDDTSSYDTPTSQASESQASSEDASFEVHMGLLGAHGPRDSSSELAGAPIFTEAIRQHGLMLSEQRRGTDEPFTQYGFLGAIVSDSSGVSRLPDPRLFYNVAAPSSIFICGSQGSGKSHTLSCLLENCLLPSRANVLPNPLTGIVFHYDTFFSDNSGSPCEAAYLSSSRGLRVRVLCSPTNIRQIEKIYSSLPNVTVESLYIDQSDLNTKRMLDLMAVASVQGDAAPLYISTIIRILREMRTEQQVTGETFNYQLFKSKMDSLELVRGQNGPLGQRIDILESFMNKDQTNRHVSREMKKNQASRDRNIWKPVAGQLTIVDLSCPCITADTACALFNICLSLFIEQDNSIGRVVALDEAHKYLTDSTEATQLTNALLSTIRLQRHVAARIFISTQEPTISPTLLDLCSVTIVHRFSSPAWLSVLKCHLAGASSLVEAESGDRDPLSGLVEAVGPPSPGVTERGLSNAARIFQKVVSLHTGEALLFAPSAALGLLPTDALGHNERDNTAPGSSLAEVGLATKRQCKKSIVRLGHGILKVRVRNRITEDGGESVMAS</sequence>
<gene>
    <name evidence="2" type="ORF">VHEMI09725</name>
</gene>
<dbReference type="Gene3D" id="3.40.50.300">
    <property type="entry name" value="P-loop containing nucleotide triphosphate hydrolases"/>
    <property type="match status" value="1"/>
</dbReference>
<protein>
    <recommendedName>
        <fullName evidence="4">AAA+ ATPase domain-containing protein</fullName>
    </recommendedName>
</protein>
<evidence type="ECO:0008006" key="4">
    <source>
        <dbReference type="Google" id="ProtNLM"/>
    </source>
</evidence>
<dbReference type="InterPro" id="IPR027417">
    <property type="entry name" value="P-loop_NTPase"/>
</dbReference>
<dbReference type="HOGENOM" id="CLU_015256_5_1_1"/>
<feature type="region of interest" description="Disordered" evidence="1">
    <location>
        <begin position="1"/>
        <end position="30"/>
    </location>
</feature>
<evidence type="ECO:0000313" key="2">
    <source>
        <dbReference type="EMBL" id="CEJ94177.1"/>
    </source>
</evidence>
<dbReference type="SUPFAM" id="SSF52540">
    <property type="entry name" value="P-loop containing nucleoside triphosphate hydrolases"/>
    <property type="match status" value="1"/>
</dbReference>
<keyword evidence="3" id="KW-1185">Reference proteome</keyword>